<feature type="coiled-coil region" evidence="2">
    <location>
        <begin position="2375"/>
        <end position="2404"/>
    </location>
</feature>
<dbReference type="GeneID" id="94428293"/>
<feature type="compositionally biased region" description="Low complexity" evidence="3">
    <location>
        <begin position="2862"/>
        <end position="2872"/>
    </location>
</feature>
<feature type="compositionally biased region" description="Low complexity" evidence="3">
    <location>
        <begin position="192"/>
        <end position="208"/>
    </location>
</feature>
<dbReference type="PROSITE" id="PS50194">
    <property type="entry name" value="FILAMIN_REPEAT"/>
    <property type="match status" value="1"/>
</dbReference>
<dbReference type="Gene3D" id="2.60.40.10">
    <property type="entry name" value="Immunoglobulins"/>
    <property type="match status" value="1"/>
</dbReference>
<evidence type="ECO:0000256" key="1">
    <source>
        <dbReference type="PROSITE-ProRule" id="PRU00087"/>
    </source>
</evidence>
<evidence type="ECO:0000256" key="2">
    <source>
        <dbReference type="SAM" id="Coils"/>
    </source>
</evidence>
<feature type="repeat" description="Filamin" evidence="1">
    <location>
        <begin position="1881"/>
        <end position="1919"/>
    </location>
</feature>
<sequence>MDGLPSPPDSSRPPGLLRRCRSQSAWREALSPDTRSSVPAGAAFLSQVSEKLVSSCGERGGGARLSPSSLSDGSSAGVGRPSPSILLSECTSSESSSCTSGGSSPSPHSAVGQDSVRALAHSRHAPNPRAFKSQPHSSSDSSDSPESARDCEGRPCSPGFFSGTSSESSAELSREPRVSVPMSQREEIYVADVSDTSGQSSSSCSRISSDTDDPGSLDEHSSPRSDASQAGPGPSRHTSFSDGSPHKSSSHSREPRTFYGDSDASSCPAAPVSVSVKRPVLPSGARLGGHPMYESLPAGRLTALSMPPPELETVGSAGRTKTEKEAFLPVELDRLRPVQRESGNVVCEASQQVATRQSPRFASVDKSCRSLASPAHSLSPSRTSPRSGETTESDSSCSPSVTDFSRSANRWEKSSQLPCSRQGLVSCRAPHQEESPSRLPFHDTHCSAPFSRNSTLSHEGDELSYFSSHLGRTCSSDSLTQLNSPHVRQQPGVSPRTVLKPSVVSSSSALFSRPSTSALPPFSSLHTSATTPALTYRSASVRGKKGRVRFQENPVHAMDPVVSASAADAGSAPSPDIPVTSSSSPADEGVAKETLDRKPSIPPGKVGKKKTLVESKEGFTEGPRDTPLDVVGQAQEGKEENPPPKAGSPDEAEPKDVVSEDAGAASGISPSGEESSQGYSRKGSSLGHPGRKLSEAFQRRKSSSPMPAFKKAPTLPPPRVPHAEVSRPDSKTESPVIAESSPAAVEPSPDSEQGPVGVEAYKKEKKKDREKRKKTLDSPAVSPPDAGGEEQMPLASSVDKDRATPEQSESPPPSFPPRAGSLGASGSARSPEVPGGGSAEGQGGWVPTESPEQTGISRLSGRQVMTEFTSPSVEPQSLSVVPSKDEKGKGELAELKTEAQVGPVVDAGGRPGYAGDALEQVDEVDAGDAARVSGPGHGQEQNVGNAEVDERTTAAEREAARQKRLERRAEKAQRDLKEASQVNLNLRIASVARMQTSGCRFPGLSPIPDRIKGGVTKVPGAYGTAASLKVCAVAWLPEEDPLELLGIAQGVHWLPGWGSRVTTAVSTRPTMGKNALGLDDADFNQEVSLQLNFSEAWRQRMTVLEQTLRDDPSVDVSFESAGRVVQGVRLGPTPNRVVQGVSLSPSPGGDTSKLKEGPGKAESVNFCFTPVALVSIVHITQQLTHALAPSVSPYRPADPRTYAQNAIEPGQRVRYPEDPGVKVVGTAVLPLRKLNRERGIAVDKHELLLMDMDKAPAVTVHANGTLTYLHACRLFKHDVIREVTLAYKEALKRLQPVSLLSLIETASARLTPVGELLLSLDSIDPVSIRFDRVLGDRWRPTCADPSGLQRLRDDNPDARLRCYPAAHAVWIEINRVLDVPIEGMTLRQLCDAQLSIVAAWAGEGDCPALFKRSTRRLKAPSRCQVQPLKFSAIPGMSRAEDSFISCSVRGQVGVLASCFFHSSFFTIDLLAEITKGGRPLPSGLKVCLPFYPGIDPQVNLYLCLNDRVYASLLVPLDLSTYTPEQGLRASDRSFRSIGGRFKVSRIATKVKDPVADISDSSSSEEDEDFFRDKGTDDLMEWFAKTGVPKHVRDRFTFRKFRLVRYISEDGYGDEYADYILPKKFGVIELRVFPCPEDGIFMKAAEFNQLRLKPPWEDGIFPDKYRQNAPNQYGGPVVGFFGSWTAFGDDFDPPDACETPGEEEPKVKDPKAPPPVSAFFSPAPVHLQYRPDKPGGGKKKTKFKRDPSSEPTRSPGSPALDTPTGSPLNAQVVHSPRGEGPVVSNMCVAKGECLSVGRVGTWERFILTAKNAKGETVRDPGGIVSLRFSPVGLPDYSFGADPTGALSVATYRADARFVGNSRVGNLFKDDWMTPFEWQVESKRDDGHFVVSYKHERPGYWLMHLMYDGLEIAGSPFEVQLVSGTASPAACRIVGLGSKTCFASPSPHMELPHVRADEALALMREQARDEDWKSGKTADYRKRTERVKLKTYVNQFKIAICDDFGNRVATGGHCITVKGFQGAQILNVIDEGHGTYRVDYLVHIPKSLLQETGLDILARLDSFALETRAQPNASLPEEAIGFEDLRGLDLPLYTEAVIEVLLYEKPLFGTPLKPRICNFVEVHREYAEIDRVSVLGVQIGEFERLLHEGAHAQAAELLWKVDDMVDQKELKQQIMGVIERLVRERLEHEDAMRREEADTAAAEDLLGPMTTKELEAKRKKDLNQIRRQWEDVQLLRELLLKLTKNFSDRESIVSRFTFSMVERLQQTQAAHLRLMAEHHNLQRLEHENLIPLAHMLQAQYIHMFKQMTHEIVRLVRGVENKQFVNLENLLQTYRKIGDELRRLHRYHLAGVLDQINDCVVEEIELQRLAHITRAKEVKIYEIEQKIAEKEKALEEERTKHEEAMKNVKPLNMVEIQELSTTKRQAGVQTEDALSLRQGIFGPLIVARATGQHLPQGSEVVAAVKKSWRSCNVYDIHTTIKRLLKCCPRLKHCIEEVFLHYAKVTMATATDLQVEGLPVGLPQTVFLRFCNDARVEEHLLADPAELQNLFEKFSIEPDTGRIRVDGFLRVIPLFLWLPCLRELAYLDLLHAICRECLEKGQDPRAALRRDHPSRMTAFHYFCRERFLPLYQMLYHTDDFRVSNKSLVAGELILKQQPASTHRLWNVLAYSREKLPYDVFSMLRLEPMEHLFVFYSELAMKPSLGRSRDDPLFPTARAAARKDAAATKQEGGPAGGPPGSSAPGVTGLRRLTTSQFGATKGGLLLETQSSLEGDGAEHASRTAWVSVGVFVQMWREFGVVPGFIDVDMVIQIAKVAIGKAAGEAVQTHVPRQEGGHPDDEDEDDEEEDSGDEDGEETGFRRLLSLPGIPGETIGPTGRRKKGKPASHATKGRLHFSNFVEAVVNVVCECTARALLEEAGSEEHPASLEATEAEIKKKAVVLMEIFGINDVNRILLLTRRPLREASLPEESSSTGVLGSSVPAPPPTLGAKQADGKVAPKNPLAK</sequence>
<dbReference type="Proteomes" id="UP000221165">
    <property type="component" value="Unassembled WGS sequence"/>
</dbReference>
<proteinExistence type="predicted"/>
<feature type="compositionally biased region" description="Low complexity" evidence="3">
    <location>
        <begin position="261"/>
        <end position="276"/>
    </location>
</feature>
<evidence type="ECO:0000313" key="5">
    <source>
        <dbReference type="Proteomes" id="UP000221165"/>
    </source>
</evidence>
<dbReference type="RefSeq" id="XP_067922948.1">
    <property type="nucleotide sequence ID" value="XM_068065082.1"/>
</dbReference>
<feature type="compositionally biased region" description="Polar residues" evidence="3">
    <location>
        <begin position="349"/>
        <end position="360"/>
    </location>
</feature>
<feature type="region of interest" description="Disordered" evidence="3">
    <location>
        <begin position="338"/>
        <end position="419"/>
    </location>
</feature>
<feature type="compositionally biased region" description="Acidic residues" evidence="3">
    <location>
        <begin position="2834"/>
        <end position="2852"/>
    </location>
</feature>
<name>A0A2C6KZJ0_9APIC</name>
<dbReference type="InterPro" id="IPR017868">
    <property type="entry name" value="Filamin/ABP280_repeat-like"/>
</dbReference>
<protein>
    <submittedName>
        <fullName evidence="4">Filamin abp280 repeat-containing protein</fullName>
    </submittedName>
</protein>
<accession>A0A2C6KZJ0</accession>
<feature type="compositionally biased region" description="Low complexity" evidence="3">
    <location>
        <begin position="559"/>
        <end position="574"/>
    </location>
</feature>
<feature type="compositionally biased region" description="Basic and acidic residues" evidence="3">
    <location>
        <begin position="721"/>
        <end position="732"/>
    </location>
</feature>
<feature type="region of interest" description="Disordered" evidence="3">
    <location>
        <begin position="928"/>
        <end position="954"/>
    </location>
</feature>
<feature type="compositionally biased region" description="Basic residues" evidence="3">
    <location>
        <begin position="763"/>
        <end position="774"/>
    </location>
</feature>
<feature type="compositionally biased region" description="Polar residues" evidence="3">
    <location>
        <begin position="866"/>
        <end position="880"/>
    </location>
</feature>
<organism evidence="4 5">
    <name type="scientific">Cystoisospora suis</name>
    <dbReference type="NCBI Taxonomy" id="483139"/>
    <lineage>
        <taxon>Eukaryota</taxon>
        <taxon>Sar</taxon>
        <taxon>Alveolata</taxon>
        <taxon>Apicomplexa</taxon>
        <taxon>Conoidasida</taxon>
        <taxon>Coccidia</taxon>
        <taxon>Eucoccidiorida</taxon>
        <taxon>Eimeriorina</taxon>
        <taxon>Sarcocystidae</taxon>
        <taxon>Cystoisospora</taxon>
    </lineage>
</organism>
<feature type="compositionally biased region" description="Low complexity" evidence="3">
    <location>
        <begin position="88"/>
        <end position="107"/>
    </location>
</feature>
<dbReference type="EMBL" id="MIGC01002345">
    <property type="protein sequence ID" value="PHJ21264.1"/>
    <property type="molecule type" value="Genomic_DNA"/>
</dbReference>
<feature type="region of interest" description="Disordered" evidence="3">
    <location>
        <begin position="1"/>
        <end position="38"/>
    </location>
</feature>
<feature type="compositionally biased region" description="Polar residues" evidence="3">
    <location>
        <begin position="477"/>
        <end position="487"/>
    </location>
</feature>
<comment type="caution">
    <text evidence="4">The sequence shown here is derived from an EMBL/GenBank/DDBJ whole genome shotgun (WGS) entry which is preliminary data.</text>
</comment>
<gene>
    <name evidence="4" type="ORF">CSUI_004901</name>
</gene>
<feature type="compositionally biased region" description="Low complexity" evidence="3">
    <location>
        <begin position="369"/>
        <end position="382"/>
    </location>
</feature>
<feature type="compositionally biased region" description="Low complexity" evidence="3">
    <location>
        <begin position="66"/>
        <end position="75"/>
    </location>
</feature>
<feature type="compositionally biased region" description="Gly residues" evidence="3">
    <location>
        <begin position="834"/>
        <end position="844"/>
    </location>
</feature>
<feature type="region of interest" description="Disordered" evidence="3">
    <location>
        <begin position="1691"/>
        <end position="1776"/>
    </location>
</feature>
<feature type="compositionally biased region" description="Low complexity" evidence="3">
    <location>
        <begin position="817"/>
        <end position="831"/>
    </location>
</feature>
<feature type="compositionally biased region" description="Basic residues" evidence="3">
    <location>
        <begin position="2873"/>
        <end position="2884"/>
    </location>
</feature>
<dbReference type="SUPFAM" id="SSF81296">
    <property type="entry name" value="E set domains"/>
    <property type="match status" value="1"/>
</dbReference>
<reference evidence="4 5" key="1">
    <citation type="journal article" date="2017" name="Int. J. Parasitol.">
        <title>The genome of the protozoan parasite Cystoisospora suis and a reverse vaccinology approach to identify vaccine candidates.</title>
        <authorList>
            <person name="Palmieri N."/>
            <person name="Shrestha A."/>
            <person name="Ruttkowski B."/>
            <person name="Beck T."/>
            <person name="Vogl C."/>
            <person name="Tomley F."/>
            <person name="Blake D.P."/>
            <person name="Joachim A."/>
        </authorList>
    </citation>
    <scope>NUCLEOTIDE SEQUENCE [LARGE SCALE GENOMIC DNA]</scope>
    <source>
        <strain evidence="4 5">Wien I</strain>
    </source>
</reference>
<feature type="region of interest" description="Disordered" evidence="3">
    <location>
        <begin position="477"/>
        <end position="500"/>
    </location>
</feature>
<feature type="region of interest" description="Disordered" evidence="3">
    <location>
        <begin position="53"/>
        <end position="325"/>
    </location>
</feature>
<feature type="compositionally biased region" description="Polar residues" evidence="3">
    <location>
        <begin position="383"/>
        <end position="419"/>
    </location>
</feature>
<feature type="compositionally biased region" description="Basic and acidic residues" evidence="3">
    <location>
        <begin position="589"/>
        <end position="599"/>
    </location>
</feature>
<dbReference type="VEuPathDB" id="ToxoDB:CSUI_004901"/>
<feature type="region of interest" description="Disordered" evidence="3">
    <location>
        <begin position="2819"/>
        <end position="2884"/>
    </location>
</feature>
<feature type="compositionally biased region" description="Basic and acidic residues" evidence="3">
    <location>
        <begin position="611"/>
        <end position="627"/>
    </location>
</feature>
<dbReference type="OrthoDB" id="333119at2759"/>
<evidence type="ECO:0000256" key="3">
    <source>
        <dbReference type="SAM" id="MobiDB-lite"/>
    </source>
</evidence>
<keyword evidence="2" id="KW-0175">Coiled coil</keyword>
<dbReference type="InterPro" id="IPR014756">
    <property type="entry name" value="Ig_E-set"/>
</dbReference>
<feature type="region of interest" description="Disordered" evidence="3">
    <location>
        <begin position="1135"/>
        <end position="1159"/>
    </location>
</feature>
<feature type="coiled-coil region" evidence="2">
    <location>
        <begin position="955"/>
        <end position="989"/>
    </location>
</feature>
<feature type="compositionally biased region" description="Polar residues" evidence="3">
    <location>
        <begin position="668"/>
        <end position="683"/>
    </location>
</feature>
<feature type="compositionally biased region" description="Low complexity" evidence="3">
    <location>
        <begin position="157"/>
        <end position="171"/>
    </location>
</feature>
<feature type="region of interest" description="Disordered" evidence="3">
    <location>
        <begin position="2715"/>
        <end position="2743"/>
    </location>
</feature>
<dbReference type="Pfam" id="PF00630">
    <property type="entry name" value="Filamin"/>
    <property type="match status" value="1"/>
</dbReference>
<feature type="region of interest" description="Disordered" evidence="3">
    <location>
        <begin position="536"/>
        <end position="910"/>
    </location>
</feature>
<keyword evidence="5" id="KW-1185">Reference proteome</keyword>
<feature type="compositionally biased region" description="Pro residues" evidence="3">
    <location>
        <begin position="1"/>
        <end position="11"/>
    </location>
</feature>
<dbReference type="InterPro" id="IPR013783">
    <property type="entry name" value="Ig-like_fold"/>
</dbReference>
<evidence type="ECO:0000313" key="4">
    <source>
        <dbReference type="EMBL" id="PHJ21264.1"/>
    </source>
</evidence>
<feature type="region of interest" description="Disordered" evidence="3">
    <location>
        <begin position="2960"/>
        <end position="3000"/>
    </location>
</feature>
<feature type="compositionally biased region" description="Basic and acidic residues" evidence="3">
    <location>
        <begin position="883"/>
        <end position="897"/>
    </location>
</feature>